<keyword evidence="3" id="KW-0378">Hydrolase</keyword>
<dbReference type="AlphaFoldDB" id="A0A6J6A8M4"/>
<dbReference type="EMBL" id="CAFBMT010000012">
    <property type="protein sequence ID" value="CAB4939918.1"/>
    <property type="molecule type" value="Genomic_DNA"/>
</dbReference>
<gene>
    <name evidence="6" type="ORF">UFOPK2656_01937</name>
    <name evidence="7" type="ORF">UFOPK3099_01665</name>
    <name evidence="8" type="ORF">UFOPK3267_02534</name>
    <name evidence="9" type="ORF">UFOPK3651_02087</name>
    <name evidence="10" type="ORF">UFOPK3931_02742</name>
    <name evidence="5" type="ORF">UFOPK4189_02213</name>
</gene>
<evidence type="ECO:0000313" key="5">
    <source>
        <dbReference type="EMBL" id="CAB4364452.1"/>
    </source>
</evidence>
<dbReference type="InterPro" id="IPR003180">
    <property type="entry name" value="MPG"/>
</dbReference>
<dbReference type="EMBL" id="CAFBIY010000186">
    <property type="protein sequence ID" value="CAB4853010.1"/>
    <property type="molecule type" value="Genomic_DNA"/>
</dbReference>
<evidence type="ECO:0000313" key="9">
    <source>
        <dbReference type="EMBL" id="CAB4939918.1"/>
    </source>
</evidence>
<reference evidence="5" key="1">
    <citation type="submission" date="2020-05" db="EMBL/GenBank/DDBJ databases">
        <authorList>
            <person name="Chiriac C."/>
            <person name="Salcher M."/>
            <person name="Ghai R."/>
            <person name="Kavagutti S V."/>
        </authorList>
    </citation>
    <scope>NUCLEOTIDE SEQUENCE</scope>
</reference>
<keyword evidence="4" id="KW-0234">DNA repair</keyword>
<dbReference type="Gene3D" id="3.10.300.10">
    <property type="entry name" value="Methylpurine-DNA glycosylase (MPG)"/>
    <property type="match status" value="1"/>
</dbReference>
<dbReference type="SUPFAM" id="SSF50486">
    <property type="entry name" value="FMT C-terminal domain-like"/>
    <property type="match status" value="1"/>
</dbReference>
<evidence type="ECO:0000256" key="2">
    <source>
        <dbReference type="ARBA" id="ARBA00022763"/>
    </source>
</evidence>
<accession>A0A6J6A8M4</accession>
<evidence type="ECO:0000313" key="8">
    <source>
        <dbReference type="EMBL" id="CAB4853010.1"/>
    </source>
</evidence>
<evidence type="ECO:0000313" key="7">
    <source>
        <dbReference type="EMBL" id="CAB4825665.1"/>
    </source>
</evidence>
<dbReference type="GO" id="GO:0003905">
    <property type="term" value="F:alkylbase DNA N-glycosylase activity"/>
    <property type="evidence" value="ECO:0007669"/>
    <property type="project" value="InterPro"/>
</dbReference>
<evidence type="ECO:0000256" key="4">
    <source>
        <dbReference type="ARBA" id="ARBA00023204"/>
    </source>
</evidence>
<evidence type="ECO:0000313" key="6">
    <source>
        <dbReference type="EMBL" id="CAB4728395.1"/>
    </source>
</evidence>
<comment type="similarity">
    <text evidence="1">Belongs to the DNA glycosylase MPG family.</text>
</comment>
<dbReference type="EMBL" id="CAFBOL010000104">
    <property type="protein sequence ID" value="CAB5009740.1"/>
    <property type="molecule type" value="Genomic_DNA"/>
</dbReference>
<dbReference type="HAMAP" id="MF_00527">
    <property type="entry name" value="3MGH"/>
    <property type="match status" value="1"/>
</dbReference>
<evidence type="ECO:0000256" key="1">
    <source>
        <dbReference type="ARBA" id="ARBA00009232"/>
    </source>
</evidence>
<keyword evidence="2" id="KW-0227">DNA damage</keyword>
<dbReference type="Pfam" id="PF02245">
    <property type="entry name" value="Pur_DNA_glyco"/>
    <property type="match status" value="1"/>
</dbReference>
<dbReference type="GO" id="GO:0006284">
    <property type="term" value="P:base-excision repair"/>
    <property type="evidence" value="ECO:0007669"/>
    <property type="project" value="InterPro"/>
</dbReference>
<dbReference type="EMBL" id="CAFAAV010000130">
    <property type="protein sequence ID" value="CAB4825665.1"/>
    <property type="molecule type" value="Genomic_DNA"/>
</dbReference>
<name>A0A6J6A8M4_9ZZZZ</name>
<dbReference type="GO" id="GO:0003677">
    <property type="term" value="F:DNA binding"/>
    <property type="evidence" value="ECO:0007669"/>
    <property type="project" value="InterPro"/>
</dbReference>
<dbReference type="PANTHER" id="PTHR10429:SF0">
    <property type="entry name" value="DNA-3-METHYLADENINE GLYCOSYLASE"/>
    <property type="match status" value="1"/>
</dbReference>
<dbReference type="InterPro" id="IPR011034">
    <property type="entry name" value="Formyl_transferase-like_C_sf"/>
</dbReference>
<dbReference type="EMBL" id="CAESGF010000014">
    <property type="protein sequence ID" value="CAB4364452.1"/>
    <property type="molecule type" value="Genomic_DNA"/>
</dbReference>
<protein>
    <submittedName>
        <fullName evidence="5">Unannotated protein</fullName>
    </submittedName>
</protein>
<dbReference type="CDD" id="cd00540">
    <property type="entry name" value="AAG"/>
    <property type="match status" value="1"/>
</dbReference>
<dbReference type="InterPro" id="IPR036995">
    <property type="entry name" value="MPG_sf"/>
</dbReference>
<organism evidence="5">
    <name type="scientific">freshwater metagenome</name>
    <dbReference type="NCBI Taxonomy" id="449393"/>
    <lineage>
        <taxon>unclassified sequences</taxon>
        <taxon>metagenomes</taxon>
        <taxon>ecological metagenomes</taxon>
    </lineage>
</organism>
<dbReference type="EMBL" id="CAEZYF010000011">
    <property type="protein sequence ID" value="CAB4728395.1"/>
    <property type="molecule type" value="Genomic_DNA"/>
</dbReference>
<sequence>MQPLPPTFADRDATLVAPELLNKVALVHGRLARITEVEAYTADDPASHSFRGPTGRNAAMFGAPGHWYVYLIYGIHHCLNLVTGSAGDGQAVLIRSVVIDGVAPARTSGPGRLTKVLGIDRALDGIFAELFDDGTAPPAEPLVTARIGITKAADWPRRWMVG</sequence>
<evidence type="ECO:0000313" key="10">
    <source>
        <dbReference type="EMBL" id="CAB5009740.1"/>
    </source>
</evidence>
<evidence type="ECO:0000256" key="3">
    <source>
        <dbReference type="ARBA" id="ARBA00022801"/>
    </source>
</evidence>
<dbReference type="PANTHER" id="PTHR10429">
    <property type="entry name" value="DNA-3-METHYLADENINE GLYCOSYLASE"/>
    <property type="match status" value="1"/>
</dbReference>
<proteinExistence type="inferred from homology"/>